<evidence type="ECO:0000313" key="2">
    <source>
        <dbReference type="EMBL" id="GJE59055.1"/>
    </source>
</evidence>
<accession>A0ABQ4TYW9</accession>
<sequence>MNRRLFGRTGLLLAAFGLSGQARAAQEAVRHRIALQISVNDPALMNLALTNIANIAAHYAERGEAVAVDLTAFGPGYAMVRADTSPVKARITALTQRYPFVTISACQNARRAIADGEGKAAADIPQIAQARDVPAGVVHLSELQEQGWSYLRP</sequence>
<evidence type="ECO:0000256" key="1">
    <source>
        <dbReference type="SAM" id="SignalP"/>
    </source>
</evidence>
<keyword evidence="3" id="KW-1185">Reference proteome</keyword>
<feature type="signal peptide" evidence="1">
    <location>
        <begin position="1"/>
        <end position="24"/>
    </location>
</feature>
<evidence type="ECO:0008006" key="4">
    <source>
        <dbReference type="Google" id="ProtNLM"/>
    </source>
</evidence>
<dbReference type="EMBL" id="BPRB01000060">
    <property type="protein sequence ID" value="GJE59055.1"/>
    <property type="molecule type" value="Genomic_DNA"/>
</dbReference>
<name>A0ABQ4TYW9_9HYPH</name>
<comment type="caution">
    <text evidence="2">The sequence shown here is derived from an EMBL/GenBank/DDBJ whole genome shotgun (WGS) entry which is preliminary data.</text>
</comment>
<protein>
    <recommendedName>
        <fullName evidence="4">Intracellular sulfur oxidation DsrE/DsrF family protein</fullName>
    </recommendedName>
</protein>
<reference evidence="2" key="2">
    <citation type="submission" date="2021-08" db="EMBL/GenBank/DDBJ databases">
        <authorList>
            <person name="Tani A."/>
            <person name="Ola A."/>
            <person name="Ogura Y."/>
            <person name="Katsura K."/>
            <person name="Hayashi T."/>
        </authorList>
    </citation>
    <scope>NUCLEOTIDE SEQUENCE</scope>
    <source>
        <strain evidence="2">DSM 23632</strain>
    </source>
</reference>
<dbReference type="SUPFAM" id="SSF75169">
    <property type="entry name" value="DsrEFH-like"/>
    <property type="match status" value="1"/>
</dbReference>
<dbReference type="Gene3D" id="3.40.1260.10">
    <property type="entry name" value="DsrEFH-like"/>
    <property type="match status" value="1"/>
</dbReference>
<dbReference type="PANTHER" id="PTHR37691">
    <property type="entry name" value="BLR3518 PROTEIN"/>
    <property type="match status" value="1"/>
</dbReference>
<gene>
    <name evidence="2" type="ORF">MPOCJGCO_1142</name>
</gene>
<feature type="chain" id="PRO_5045597683" description="Intracellular sulfur oxidation DsrE/DsrF family protein" evidence="1">
    <location>
        <begin position="25"/>
        <end position="153"/>
    </location>
</feature>
<reference evidence="2" key="1">
    <citation type="journal article" date="2021" name="Front. Microbiol.">
        <title>Comprehensive Comparative Genomics and Phenotyping of Methylobacterium Species.</title>
        <authorList>
            <person name="Alessa O."/>
            <person name="Ogura Y."/>
            <person name="Fujitani Y."/>
            <person name="Takami H."/>
            <person name="Hayashi T."/>
            <person name="Sahin N."/>
            <person name="Tani A."/>
        </authorList>
    </citation>
    <scope>NUCLEOTIDE SEQUENCE</scope>
    <source>
        <strain evidence="2">DSM 23632</strain>
    </source>
</reference>
<keyword evidence="1" id="KW-0732">Signal</keyword>
<evidence type="ECO:0000313" key="3">
    <source>
        <dbReference type="Proteomes" id="UP001055057"/>
    </source>
</evidence>
<proteinExistence type="predicted"/>
<dbReference type="Proteomes" id="UP001055057">
    <property type="component" value="Unassembled WGS sequence"/>
</dbReference>
<dbReference type="InterPro" id="IPR027396">
    <property type="entry name" value="DsrEFH-like"/>
</dbReference>
<dbReference type="PANTHER" id="PTHR37691:SF1">
    <property type="entry name" value="BLR3518 PROTEIN"/>
    <property type="match status" value="1"/>
</dbReference>
<dbReference type="RefSeq" id="WP_238181647.1">
    <property type="nucleotide sequence ID" value="NZ_BPRB01000060.1"/>
</dbReference>
<organism evidence="2 3">
    <name type="scientific">Methylobacterium trifolii</name>
    <dbReference type="NCBI Taxonomy" id="1003092"/>
    <lineage>
        <taxon>Bacteria</taxon>
        <taxon>Pseudomonadati</taxon>
        <taxon>Pseudomonadota</taxon>
        <taxon>Alphaproteobacteria</taxon>
        <taxon>Hyphomicrobiales</taxon>
        <taxon>Methylobacteriaceae</taxon>
        <taxon>Methylobacterium</taxon>
    </lineage>
</organism>